<evidence type="ECO:0008006" key="4">
    <source>
        <dbReference type="Google" id="ProtNLM"/>
    </source>
</evidence>
<keyword evidence="1" id="KW-1133">Transmembrane helix</keyword>
<accession>A0A7W6F2S8</accession>
<protein>
    <recommendedName>
        <fullName evidence="4">DUF454 domain-containing protein</fullName>
    </recommendedName>
</protein>
<feature type="transmembrane region" description="Helical" evidence="1">
    <location>
        <begin position="98"/>
        <end position="115"/>
    </location>
</feature>
<dbReference type="PANTHER" id="PTHR35813">
    <property type="entry name" value="INNER MEMBRANE PROTEIN YBAN"/>
    <property type="match status" value="1"/>
</dbReference>
<dbReference type="Proteomes" id="UP000538670">
    <property type="component" value="Unassembled WGS sequence"/>
</dbReference>
<keyword evidence="1" id="KW-0812">Transmembrane</keyword>
<dbReference type="GO" id="GO:0005886">
    <property type="term" value="C:plasma membrane"/>
    <property type="evidence" value="ECO:0007669"/>
    <property type="project" value="TreeGrafter"/>
</dbReference>
<sequence length="119" mass="12445">MIRLGWLALGCLFVGLGMVGAVLPLMPTTIFLILAAGCFARSSPRLEAWLLNHPRFGPTLRDWRERGAIGPRAKAMACGGMGLGYGLFLLGARPGPGLALLVATVMGGCAAFVLSRPGH</sequence>
<comment type="caution">
    <text evidence="2">The sequence shown here is derived from an EMBL/GenBank/DDBJ whole genome shotgun (WGS) entry which is preliminary data.</text>
</comment>
<dbReference type="PIRSF" id="PIRSF016789">
    <property type="entry name" value="DUF454"/>
    <property type="match status" value="1"/>
</dbReference>
<dbReference type="RefSeq" id="WP_183951467.1">
    <property type="nucleotide sequence ID" value="NZ_JACIDH010000005.1"/>
</dbReference>
<keyword evidence="3" id="KW-1185">Reference proteome</keyword>
<evidence type="ECO:0000256" key="1">
    <source>
        <dbReference type="SAM" id="Phobius"/>
    </source>
</evidence>
<keyword evidence="1" id="KW-0472">Membrane</keyword>
<reference evidence="2 3" key="1">
    <citation type="submission" date="2020-08" db="EMBL/GenBank/DDBJ databases">
        <title>Genomic Encyclopedia of Type Strains, Phase IV (KMG-IV): sequencing the most valuable type-strain genomes for metagenomic binning, comparative biology and taxonomic classification.</title>
        <authorList>
            <person name="Goeker M."/>
        </authorList>
    </citation>
    <scope>NUCLEOTIDE SEQUENCE [LARGE SCALE GENOMIC DNA]</scope>
    <source>
        <strain evidence="2 3">DSM 19512</strain>
    </source>
</reference>
<name>A0A7W6F2S8_9SPHN</name>
<dbReference type="PANTHER" id="PTHR35813:SF1">
    <property type="entry name" value="INNER MEMBRANE PROTEIN YBAN"/>
    <property type="match status" value="1"/>
</dbReference>
<gene>
    <name evidence="2" type="ORF">GGR48_001709</name>
</gene>
<dbReference type="InterPro" id="IPR007401">
    <property type="entry name" value="DUF454"/>
</dbReference>
<dbReference type="Pfam" id="PF04304">
    <property type="entry name" value="DUF454"/>
    <property type="match status" value="1"/>
</dbReference>
<evidence type="ECO:0000313" key="2">
    <source>
        <dbReference type="EMBL" id="MBB3879284.1"/>
    </source>
</evidence>
<proteinExistence type="predicted"/>
<evidence type="ECO:0000313" key="3">
    <source>
        <dbReference type="Proteomes" id="UP000538670"/>
    </source>
</evidence>
<dbReference type="AlphaFoldDB" id="A0A7W6F2S8"/>
<dbReference type="EMBL" id="JACIDH010000005">
    <property type="protein sequence ID" value="MBB3879284.1"/>
    <property type="molecule type" value="Genomic_DNA"/>
</dbReference>
<organism evidence="2 3">
    <name type="scientific">Sphingomonas pseudosanguinis</name>
    <dbReference type="NCBI Taxonomy" id="413712"/>
    <lineage>
        <taxon>Bacteria</taxon>
        <taxon>Pseudomonadati</taxon>
        <taxon>Pseudomonadota</taxon>
        <taxon>Alphaproteobacteria</taxon>
        <taxon>Sphingomonadales</taxon>
        <taxon>Sphingomonadaceae</taxon>
        <taxon>Sphingomonas</taxon>
    </lineage>
</organism>